<evidence type="ECO:0000313" key="3">
    <source>
        <dbReference type="EMBL" id="RYQ85281.1"/>
    </source>
</evidence>
<dbReference type="Pfam" id="PF01693">
    <property type="entry name" value="Cauli_VI"/>
    <property type="match status" value="1"/>
</dbReference>
<accession>A0A444X6I2</accession>
<dbReference type="EMBL" id="SDMP01000020">
    <property type="protein sequence ID" value="RYQ85281.1"/>
    <property type="molecule type" value="Genomic_DNA"/>
</dbReference>
<protein>
    <recommendedName>
        <fullName evidence="2">Ribonuclease H1 N-terminal domain-containing protein</fullName>
    </recommendedName>
</protein>
<evidence type="ECO:0000313" key="4">
    <source>
        <dbReference type="Proteomes" id="UP000289738"/>
    </source>
</evidence>
<dbReference type="Proteomes" id="UP000289738">
    <property type="component" value="Chromosome B10"/>
</dbReference>
<dbReference type="InterPro" id="IPR009027">
    <property type="entry name" value="Ribosomal_bL9/RNase_H1_N"/>
</dbReference>
<feature type="coiled-coil region" evidence="1">
    <location>
        <begin position="174"/>
        <end position="201"/>
    </location>
</feature>
<dbReference type="Gene3D" id="3.40.970.10">
    <property type="entry name" value="Ribonuclease H1, N-terminal domain"/>
    <property type="match status" value="1"/>
</dbReference>
<evidence type="ECO:0000259" key="2">
    <source>
        <dbReference type="Pfam" id="PF01693"/>
    </source>
</evidence>
<gene>
    <name evidence="3" type="ORF">Ahy_B10g104785</name>
</gene>
<dbReference type="InterPro" id="IPR037056">
    <property type="entry name" value="RNase_H1_N_sf"/>
</dbReference>
<feature type="domain" description="Ribonuclease H1 N-terminal" evidence="2">
    <location>
        <begin position="9"/>
        <end position="52"/>
    </location>
</feature>
<evidence type="ECO:0000256" key="1">
    <source>
        <dbReference type="SAM" id="Coils"/>
    </source>
</evidence>
<dbReference type="InterPro" id="IPR011320">
    <property type="entry name" value="RNase_H1_N"/>
</dbReference>
<reference evidence="3 4" key="1">
    <citation type="submission" date="2019-01" db="EMBL/GenBank/DDBJ databases">
        <title>Sequencing of cultivated peanut Arachis hypogaea provides insights into genome evolution and oil improvement.</title>
        <authorList>
            <person name="Chen X."/>
        </authorList>
    </citation>
    <scope>NUCLEOTIDE SEQUENCE [LARGE SCALE GENOMIC DNA]</scope>
    <source>
        <strain evidence="4">cv. Fuhuasheng</strain>
        <tissue evidence="3">Leaves</tissue>
    </source>
</reference>
<name>A0A444X6I2_ARAHY</name>
<keyword evidence="1" id="KW-0175">Coiled coil</keyword>
<proteinExistence type="predicted"/>
<keyword evidence="4" id="KW-1185">Reference proteome</keyword>
<comment type="caution">
    <text evidence="3">The sequence shown here is derived from an EMBL/GenBank/DDBJ whole genome shotgun (WGS) entry which is preliminary data.</text>
</comment>
<dbReference type="SUPFAM" id="SSF55658">
    <property type="entry name" value="L9 N-domain-like"/>
    <property type="match status" value="1"/>
</dbReference>
<dbReference type="AlphaFoldDB" id="A0A444X6I2"/>
<sequence>MSSDCGRFPFYAVCRGHVPGVYRSWQECDQHVNGYRNSEHRDFRDLSEAVAWLCNAADPPARQPTRLIQPVRKKSSRLLEGAFYSIPSSQQVSFGVVVANSQHNGVGKVNSTDNNLLFGFTVFLPHNSKGLDLVAHGLLCYEERSTRQEILSTTGYAVRDYNYRVLGRLTEQFNQVNKEEVDRLNERIRSLELENENLRGQVEIFGKMLDE</sequence>
<organism evidence="3 4">
    <name type="scientific">Arachis hypogaea</name>
    <name type="common">Peanut</name>
    <dbReference type="NCBI Taxonomy" id="3818"/>
    <lineage>
        <taxon>Eukaryota</taxon>
        <taxon>Viridiplantae</taxon>
        <taxon>Streptophyta</taxon>
        <taxon>Embryophyta</taxon>
        <taxon>Tracheophyta</taxon>
        <taxon>Spermatophyta</taxon>
        <taxon>Magnoliopsida</taxon>
        <taxon>eudicotyledons</taxon>
        <taxon>Gunneridae</taxon>
        <taxon>Pentapetalae</taxon>
        <taxon>rosids</taxon>
        <taxon>fabids</taxon>
        <taxon>Fabales</taxon>
        <taxon>Fabaceae</taxon>
        <taxon>Papilionoideae</taxon>
        <taxon>50 kb inversion clade</taxon>
        <taxon>dalbergioids sensu lato</taxon>
        <taxon>Dalbergieae</taxon>
        <taxon>Pterocarpus clade</taxon>
        <taxon>Arachis</taxon>
    </lineage>
</organism>